<dbReference type="EMBL" id="BJMM01000025">
    <property type="protein sequence ID" value="GEB51950.1"/>
    <property type="molecule type" value="Genomic_DNA"/>
</dbReference>
<gene>
    <name evidence="2" type="ORF">SCA03_45010</name>
</gene>
<keyword evidence="3" id="KW-1185">Reference proteome</keyword>
<dbReference type="RefSeq" id="WP_086815378.1">
    <property type="nucleotide sequence ID" value="NZ_BJMM01000025.1"/>
</dbReference>
<sequence>MTVDDANKAGYIYILVNSSLPNLVKIGLTRGPTKRRAADLSRSSGIPTPFVIAYDELVADCATVEKWLHEKFAAFRENERREFFRITPKEAIDGLQKAARFSPFIDDEDMVRIDVLPIFDARCRRWLRKDLVGLSYLQTRTLCALEMATQEDFRESDFKVVRENLDFISDSRDLLFRPEVEPEENARRLVAMDSYSLIMCFDFIDREVGIWLNEQSDGDVPFSARAFDSTWQIQQ</sequence>
<dbReference type="SMART" id="SM00974">
    <property type="entry name" value="T5orf172"/>
    <property type="match status" value="1"/>
</dbReference>
<proteinExistence type="predicted"/>
<accession>A0A4Y3R7X8</accession>
<evidence type="ECO:0000259" key="1">
    <source>
        <dbReference type="SMART" id="SM00974"/>
    </source>
</evidence>
<dbReference type="Proteomes" id="UP000319210">
    <property type="component" value="Unassembled WGS sequence"/>
</dbReference>
<dbReference type="Pfam" id="PF10544">
    <property type="entry name" value="T5orf172"/>
    <property type="match status" value="1"/>
</dbReference>
<feature type="domain" description="Bacteriophage T5 Orf172 DNA-binding" evidence="1">
    <location>
        <begin position="18"/>
        <end position="98"/>
    </location>
</feature>
<name>A0A4Y3R7X8_STRCI</name>
<reference evidence="2 3" key="1">
    <citation type="submission" date="2019-06" db="EMBL/GenBank/DDBJ databases">
        <title>Whole genome shotgun sequence of Streptomyces cacaoi subsp. cacaoi NBRC 12748.</title>
        <authorList>
            <person name="Hosoyama A."/>
            <person name="Uohara A."/>
            <person name="Ohji S."/>
            <person name="Ichikawa N."/>
        </authorList>
    </citation>
    <scope>NUCLEOTIDE SEQUENCE [LARGE SCALE GENOMIC DNA]</scope>
    <source>
        <strain evidence="2 3">NBRC 12748</strain>
    </source>
</reference>
<dbReference type="OrthoDB" id="9811665at2"/>
<evidence type="ECO:0000313" key="3">
    <source>
        <dbReference type="Proteomes" id="UP000319210"/>
    </source>
</evidence>
<dbReference type="InterPro" id="IPR018306">
    <property type="entry name" value="Phage_T5_Orf172_DNA-bd"/>
</dbReference>
<organism evidence="2 3">
    <name type="scientific">Streptomyces cacaoi</name>
    <dbReference type="NCBI Taxonomy" id="1898"/>
    <lineage>
        <taxon>Bacteria</taxon>
        <taxon>Bacillati</taxon>
        <taxon>Actinomycetota</taxon>
        <taxon>Actinomycetes</taxon>
        <taxon>Kitasatosporales</taxon>
        <taxon>Streptomycetaceae</taxon>
        <taxon>Streptomyces</taxon>
    </lineage>
</organism>
<dbReference type="AlphaFoldDB" id="A0A4Y3R7X8"/>
<protein>
    <recommendedName>
        <fullName evidence="1">Bacteriophage T5 Orf172 DNA-binding domain-containing protein</fullName>
    </recommendedName>
</protein>
<evidence type="ECO:0000313" key="2">
    <source>
        <dbReference type="EMBL" id="GEB51950.1"/>
    </source>
</evidence>
<comment type="caution">
    <text evidence="2">The sequence shown here is derived from an EMBL/GenBank/DDBJ whole genome shotgun (WGS) entry which is preliminary data.</text>
</comment>